<comment type="subcellular location">
    <subcellularLocation>
        <location evidence="1 9">Golgi apparatus membrane</location>
        <topology evidence="1 9">Single-pass type II membrane protein</topology>
    </subcellularLocation>
</comment>
<reference evidence="10" key="1">
    <citation type="submission" date="2022-03" db="EMBL/GenBank/DDBJ databases">
        <authorList>
            <person name="Martin C."/>
        </authorList>
    </citation>
    <scope>NUCLEOTIDE SEQUENCE</scope>
</reference>
<dbReference type="Gene3D" id="3.40.50.300">
    <property type="entry name" value="P-loop containing nucleotide triphosphate hydrolases"/>
    <property type="match status" value="1"/>
</dbReference>
<name>A0A8S4PM73_OWEFU</name>
<dbReference type="EC" id="2.8.2.-" evidence="9"/>
<dbReference type="EMBL" id="CAIIXF020000009">
    <property type="protein sequence ID" value="CAH1795282.1"/>
    <property type="molecule type" value="Genomic_DNA"/>
</dbReference>
<dbReference type="InterPro" id="IPR018011">
    <property type="entry name" value="Carb_sulfotrans_8-10"/>
</dbReference>
<dbReference type="PANTHER" id="PTHR12137:SF54">
    <property type="entry name" value="CARBOHYDRATE SULFOTRANSFERASE"/>
    <property type="match status" value="1"/>
</dbReference>
<evidence type="ECO:0000256" key="6">
    <source>
        <dbReference type="ARBA" id="ARBA00023034"/>
    </source>
</evidence>
<proteinExistence type="inferred from homology"/>
<keyword evidence="9" id="KW-0119">Carbohydrate metabolism</keyword>
<gene>
    <name evidence="10" type="ORF">OFUS_LOCUS19845</name>
</gene>
<keyword evidence="9" id="KW-0735">Signal-anchor</keyword>
<accession>A0A8S4PM73</accession>
<evidence type="ECO:0000256" key="4">
    <source>
        <dbReference type="ARBA" id="ARBA00022692"/>
    </source>
</evidence>
<dbReference type="AlphaFoldDB" id="A0A8S4PM73"/>
<comment type="caution">
    <text evidence="10">The sequence shown here is derived from an EMBL/GenBank/DDBJ whole genome shotgun (WGS) entry which is preliminary data.</text>
</comment>
<comment type="similarity">
    <text evidence="2 9">Belongs to the sulfotransferase 2 family.</text>
</comment>
<evidence type="ECO:0000256" key="8">
    <source>
        <dbReference type="ARBA" id="ARBA00023180"/>
    </source>
</evidence>
<keyword evidence="11" id="KW-1185">Reference proteome</keyword>
<keyword evidence="6 9" id="KW-0333">Golgi apparatus</keyword>
<dbReference type="GO" id="GO:0000139">
    <property type="term" value="C:Golgi membrane"/>
    <property type="evidence" value="ECO:0007669"/>
    <property type="project" value="UniProtKB-SubCell"/>
</dbReference>
<evidence type="ECO:0000256" key="9">
    <source>
        <dbReference type="RuleBase" id="RU364020"/>
    </source>
</evidence>
<evidence type="ECO:0000256" key="7">
    <source>
        <dbReference type="ARBA" id="ARBA00023136"/>
    </source>
</evidence>
<evidence type="ECO:0000256" key="2">
    <source>
        <dbReference type="ARBA" id="ARBA00006339"/>
    </source>
</evidence>
<organism evidence="10 11">
    <name type="scientific">Owenia fusiformis</name>
    <name type="common">Polychaete worm</name>
    <dbReference type="NCBI Taxonomy" id="6347"/>
    <lineage>
        <taxon>Eukaryota</taxon>
        <taxon>Metazoa</taxon>
        <taxon>Spiralia</taxon>
        <taxon>Lophotrochozoa</taxon>
        <taxon>Annelida</taxon>
        <taxon>Polychaeta</taxon>
        <taxon>Sedentaria</taxon>
        <taxon>Canalipalpata</taxon>
        <taxon>Sabellida</taxon>
        <taxon>Oweniida</taxon>
        <taxon>Oweniidae</taxon>
        <taxon>Owenia</taxon>
    </lineage>
</organism>
<evidence type="ECO:0000313" key="10">
    <source>
        <dbReference type="EMBL" id="CAH1795282.1"/>
    </source>
</evidence>
<dbReference type="OrthoDB" id="6380564at2759"/>
<keyword evidence="8 9" id="KW-0325">Glycoprotein</keyword>
<evidence type="ECO:0000256" key="3">
    <source>
        <dbReference type="ARBA" id="ARBA00022679"/>
    </source>
</evidence>
<evidence type="ECO:0000256" key="5">
    <source>
        <dbReference type="ARBA" id="ARBA00022989"/>
    </source>
</evidence>
<dbReference type="GO" id="GO:0016051">
    <property type="term" value="P:carbohydrate biosynthetic process"/>
    <property type="evidence" value="ECO:0007669"/>
    <property type="project" value="InterPro"/>
</dbReference>
<evidence type="ECO:0000313" key="11">
    <source>
        <dbReference type="Proteomes" id="UP000749559"/>
    </source>
</evidence>
<keyword evidence="5" id="KW-1133">Transmembrane helix</keyword>
<dbReference type="InterPro" id="IPR005331">
    <property type="entry name" value="Sulfotransferase"/>
</dbReference>
<dbReference type="GO" id="GO:0008146">
    <property type="term" value="F:sulfotransferase activity"/>
    <property type="evidence" value="ECO:0007669"/>
    <property type="project" value="InterPro"/>
</dbReference>
<keyword evidence="4" id="KW-0812">Transmembrane</keyword>
<dbReference type="Proteomes" id="UP000749559">
    <property type="component" value="Unassembled WGS sequence"/>
</dbReference>
<dbReference type="InterPro" id="IPR027417">
    <property type="entry name" value="P-loop_NTPase"/>
</dbReference>
<dbReference type="PANTHER" id="PTHR12137">
    <property type="entry name" value="CARBOHYDRATE SULFOTRANSFERASE"/>
    <property type="match status" value="1"/>
</dbReference>
<protein>
    <recommendedName>
        <fullName evidence="9">Carbohydrate sulfotransferase</fullName>
        <ecNumber evidence="9">2.8.2.-</ecNumber>
    </recommendedName>
</protein>
<keyword evidence="3 9" id="KW-0808">Transferase</keyword>
<sequence length="420" mass="49167">MCKRKLKRPLAVCLCTGTILLVIVKIFELNPLYNIKDRNIPTEMPKFNLAELSTKKVLKERRDHLEKVCAKHPNISKQNMHGGSIMVGKHFPFVYCDIPKVGSSTFKRILYSLENNISNPYKMMAIRLGGNVRDYAVKKDDIDVKILNKIENYTRILIVRDPISRLISAYWDKMYSINPTFWCKQSIVGTIFNLYRSNKKVSTDNTSTFTGIGDMSTNKDTSIPECICDISFKEFLGFIIQEDTEDKVLNRHWRPQYKYCNPCKDIKYDVIAHLETFNEDTDFFLKKIGATSLQHDEHESDVVTREVDILLRGYIKLKKKTVCQYSMQDLIVRVFQGLVARGYISRGTMLPALNPDPRFYTRERLYALFLKLYQTSNGYRISKAELRRNMLKQVPSDMIKKIYDMYKYDFELFGYEYETQ</sequence>
<keyword evidence="7" id="KW-0472">Membrane</keyword>
<dbReference type="Pfam" id="PF03567">
    <property type="entry name" value="Sulfotransfer_2"/>
    <property type="match status" value="2"/>
</dbReference>
<evidence type="ECO:0000256" key="1">
    <source>
        <dbReference type="ARBA" id="ARBA00004323"/>
    </source>
</evidence>